<dbReference type="SMART" id="SM00562">
    <property type="entry name" value="NDK"/>
    <property type="match status" value="1"/>
</dbReference>
<evidence type="ECO:0000256" key="8">
    <source>
        <dbReference type="ARBA" id="ARBA00022842"/>
    </source>
</evidence>
<feature type="binding site" evidence="10">
    <location>
        <position position="90"/>
    </location>
    <ligand>
        <name>ATP</name>
        <dbReference type="ChEBI" id="CHEBI:30616"/>
    </ligand>
</feature>
<evidence type="ECO:0000256" key="3">
    <source>
        <dbReference type="ARBA" id="ARBA00022679"/>
    </source>
</evidence>
<dbReference type="SUPFAM" id="SSF54919">
    <property type="entry name" value="Nucleoside diphosphate kinase, NDK"/>
    <property type="match status" value="1"/>
</dbReference>
<dbReference type="PROSITE" id="PS51374">
    <property type="entry name" value="NDPK_LIKE"/>
    <property type="match status" value="1"/>
</dbReference>
<dbReference type="GO" id="GO:0005524">
    <property type="term" value="F:ATP binding"/>
    <property type="evidence" value="ECO:0007669"/>
    <property type="project" value="UniProtKB-KW"/>
</dbReference>
<evidence type="ECO:0000256" key="2">
    <source>
        <dbReference type="ARBA" id="ARBA00022490"/>
    </source>
</evidence>
<dbReference type="Proteomes" id="UP000176938">
    <property type="component" value="Unassembled WGS sequence"/>
</dbReference>
<accession>A0A1F4REV3</accession>
<evidence type="ECO:0000256" key="6">
    <source>
        <dbReference type="ARBA" id="ARBA00022777"/>
    </source>
</evidence>
<keyword evidence="3 12" id="KW-0808">Transferase</keyword>
<feature type="binding site" evidence="10">
    <location>
        <position position="14"/>
    </location>
    <ligand>
        <name>ATP</name>
        <dbReference type="ChEBI" id="CHEBI:30616"/>
    </ligand>
</feature>
<sequence>MLLNVQEKTLLLIKPDGVARGLDKEIVARVKNVGLKVERQEKFRLTEKSAADLYSPHLGKKFYAGLLKFITSGHLIACVVAGENAIASVRELMGATDPREAAAGTIRGDFKAENMFTSDGTIKNIAHGSDSLESAEREIAIFFGRIK</sequence>
<dbReference type="AlphaFoldDB" id="A0A1F4REV3"/>
<keyword evidence="2" id="KW-0963">Cytoplasm</keyword>
<dbReference type="PANTHER" id="PTHR46161">
    <property type="entry name" value="NUCLEOSIDE DIPHOSPHATE KINASE"/>
    <property type="match status" value="1"/>
</dbReference>
<dbReference type="PANTHER" id="PTHR46161:SF3">
    <property type="entry name" value="NUCLEOSIDE DIPHOSPHATE KINASE DDB_G0292928-RELATED"/>
    <property type="match status" value="1"/>
</dbReference>
<evidence type="ECO:0000256" key="1">
    <source>
        <dbReference type="ARBA" id="ARBA00008142"/>
    </source>
</evidence>
<evidence type="ECO:0000313" key="15">
    <source>
        <dbReference type="Proteomes" id="UP000176938"/>
    </source>
</evidence>
<evidence type="ECO:0000256" key="9">
    <source>
        <dbReference type="ARBA" id="ARBA00023080"/>
    </source>
</evidence>
<evidence type="ECO:0000256" key="4">
    <source>
        <dbReference type="ARBA" id="ARBA00022723"/>
    </source>
</evidence>
<dbReference type="InterPro" id="IPR023005">
    <property type="entry name" value="Nucleoside_diP_kinase_AS"/>
</dbReference>
<feature type="domain" description="Nucleoside diphosphate kinase-like" evidence="13">
    <location>
        <begin position="6"/>
        <end position="146"/>
    </location>
</feature>
<dbReference type="PRINTS" id="PR01243">
    <property type="entry name" value="NUCDPKINASE"/>
</dbReference>
<dbReference type="GO" id="GO:0006183">
    <property type="term" value="P:GTP biosynthetic process"/>
    <property type="evidence" value="ECO:0007669"/>
    <property type="project" value="InterPro"/>
</dbReference>
<dbReference type="EC" id="2.7.4.6" evidence="12"/>
<evidence type="ECO:0000256" key="5">
    <source>
        <dbReference type="ARBA" id="ARBA00022741"/>
    </source>
</evidence>
<evidence type="ECO:0000256" key="10">
    <source>
        <dbReference type="PROSITE-ProRule" id="PRU00706"/>
    </source>
</evidence>
<dbReference type="Gene3D" id="3.30.70.141">
    <property type="entry name" value="Nucleoside diphosphate kinase-like domain"/>
    <property type="match status" value="1"/>
</dbReference>
<keyword evidence="6 12" id="KW-0418">Kinase</keyword>
<dbReference type="PROSITE" id="PS00469">
    <property type="entry name" value="NDPK"/>
    <property type="match status" value="1"/>
</dbReference>
<comment type="similarity">
    <text evidence="1 10 11">Belongs to the NDK family.</text>
</comment>
<name>A0A1F4REV3_UNCSA</name>
<reference evidence="14 15" key="1">
    <citation type="journal article" date="2016" name="Nat. Commun.">
        <title>Thousands of microbial genomes shed light on interconnected biogeochemical processes in an aquifer system.</title>
        <authorList>
            <person name="Anantharaman K."/>
            <person name="Brown C.T."/>
            <person name="Hug L.A."/>
            <person name="Sharon I."/>
            <person name="Castelle C.J."/>
            <person name="Probst A.J."/>
            <person name="Thomas B.C."/>
            <person name="Singh A."/>
            <person name="Wilkins M.J."/>
            <person name="Karaoz U."/>
            <person name="Brodie E.L."/>
            <person name="Williams K.H."/>
            <person name="Hubbard S.S."/>
            <person name="Banfield J.F."/>
        </authorList>
    </citation>
    <scope>NUCLEOTIDE SEQUENCE [LARGE SCALE GENOMIC DNA]</scope>
</reference>
<evidence type="ECO:0000259" key="13">
    <source>
        <dbReference type="SMART" id="SM00562"/>
    </source>
</evidence>
<dbReference type="InterPro" id="IPR001564">
    <property type="entry name" value="Nucleoside_diP_kinase"/>
</dbReference>
<dbReference type="NCBIfam" id="NF001908">
    <property type="entry name" value="PRK00668.1"/>
    <property type="match status" value="1"/>
</dbReference>
<organism evidence="14 15">
    <name type="scientific">candidate division WOR-1 bacterium RIFCSPLOWO2_02_FULL_46_20</name>
    <dbReference type="NCBI Taxonomy" id="1802567"/>
    <lineage>
        <taxon>Bacteria</taxon>
        <taxon>Bacillati</taxon>
        <taxon>Saganbacteria</taxon>
    </lineage>
</organism>
<feature type="binding site" evidence="10">
    <location>
        <position position="107"/>
    </location>
    <ligand>
        <name>ATP</name>
        <dbReference type="ChEBI" id="CHEBI:30616"/>
    </ligand>
</feature>
<dbReference type="InterPro" id="IPR036850">
    <property type="entry name" value="NDK-like_dom_sf"/>
</dbReference>
<gene>
    <name evidence="14" type="ORF">A3H38_05610</name>
</gene>
<evidence type="ECO:0000256" key="7">
    <source>
        <dbReference type="ARBA" id="ARBA00022840"/>
    </source>
</evidence>
<dbReference type="InterPro" id="IPR034907">
    <property type="entry name" value="NDK-like_dom"/>
</dbReference>
<keyword evidence="7 12" id="KW-0067">ATP-binding</keyword>
<dbReference type="Pfam" id="PF00334">
    <property type="entry name" value="NDK"/>
    <property type="match status" value="1"/>
</dbReference>
<keyword evidence="5 12" id="KW-0547">Nucleotide-binding</keyword>
<dbReference type="EMBL" id="METP01000016">
    <property type="protein sequence ID" value="OGC06646.1"/>
    <property type="molecule type" value="Genomic_DNA"/>
</dbReference>
<evidence type="ECO:0000256" key="11">
    <source>
        <dbReference type="RuleBase" id="RU004011"/>
    </source>
</evidence>
<keyword evidence="8" id="KW-0460">Magnesium</keyword>
<dbReference type="CDD" id="cd04413">
    <property type="entry name" value="NDPk_I"/>
    <property type="match status" value="1"/>
</dbReference>
<feature type="binding site" evidence="10">
    <location>
        <position position="124"/>
    </location>
    <ligand>
        <name>ATP</name>
        <dbReference type="ChEBI" id="CHEBI:30616"/>
    </ligand>
</feature>
<protein>
    <recommendedName>
        <fullName evidence="12">Nucleoside diphosphate kinase</fullName>
        <ecNumber evidence="12">2.7.4.6</ecNumber>
    </recommendedName>
</protein>
<feature type="binding site" evidence="10">
    <location>
        <position position="62"/>
    </location>
    <ligand>
        <name>ATP</name>
        <dbReference type="ChEBI" id="CHEBI:30616"/>
    </ligand>
</feature>
<feature type="active site" description="Pros-phosphohistidine intermediate" evidence="10">
    <location>
        <position position="127"/>
    </location>
</feature>
<evidence type="ECO:0000256" key="12">
    <source>
        <dbReference type="RuleBase" id="RU004013"/>
    </source>
</evidence>
<evidence type="ECO:0000313" key="14">
    <source>
        <dbReference type="EMBL" id="OGC06646.1"/>
    </source>
</evidence>
<feature type="binding site" evidence="10">
    <location>
        <position position="96"/>
    </location>
    <ligand>
        <name>ATP</name>
        <dbReference type="ChEBI" id="CHEBI:30616"/>
    </ligand>
</feature>
<comment type="catalytic activity">
    <reaction evidence="12">
        <text>a 2'-deoxyribonucleoside 5'-diphosphate + ATP = a 2'-deoxyribonucleoside 5'-triphosphate + ADP</text>
        <dbReference type="Rhea" id="RHEA:44640"/>
        <dbReference type="ChEBI" id="CHEBI:30616"/>
        <dbReference type="ChEBI" id="CHEBI:61560"/>
        <dbReference type="ChEBI" id="CHEBI:73316"/>
        <dbReference type="ChEBI" id="CHEBI:456216"/>
        <dbReference type="EC" id="2.7.4.6"/>
    </reaction>
</comment>
<dbReference type="GO" id="GO:0046872">
    <property type="term" value="F:metal ion binding"/>
    <property type="evidence" value="ECO:0007669"/>
    <property type="project" value="UniProtKB-KW"/>
</dbReference>
<proteinExistence type="inferred from homology"/>
<dbReference type="GO" id="GO:0004550">
    <property type="term" value="F:nucleoside diphosphate kinase activity"/>
    <property type="evidence" value="ECO:0007669"/>
    <property type="project" value="UniProtKB-EC"/>
</dbReference>
<dbReference type="GO" id="GO:0006228">
    <property type="term" value="P:UTP biosynthetic process"/>
    <property type="evidence" value="ECO:0007669"/>
    <property type="project" value="InterPro"/>
</dbReference>
<keyword evidence="9" id="KW-0546">Nucleotide metabolism</keyword>
<comment type="caution">
    <text evidence="14">The sequence shown here is derived from an EMBL/GenBank/DDBJ whole genome shotgun (WGS) entry which is preliminary data.</text>
</comment>
<dbReference type="GO" id="GO:0006241">
    <property type="term" value="P:CTP biosynthetic process"/>
    <property type="evidence" value="ECO:0007669"/>
    <property type="project" value="InterPro"/>
</dbReference>
<keyword evidence="4" id="KW-0479">Metal-binding</keyword>